<dbReference type="SUPFAM" id="SSF54593">
    <property type="entry name" value="Glyoxalase/Bleomycin resistance protein/Dihydroxybiphenyl dioxygenase"/>
    <property type="match status" value="1"/>
</dbReference>
<dbReference type="PANTHER" id="PTHR35908">
    <property type="entry name" value="HYPOTHETICAL FUSION PROTEIN"/>
    <property type="match status" value="1"/>
</dbReference>
<evidence type="ECO:0000313" key="3">
    <source>
        <dbReference type="Proteomes" id="UP001500621"/>
    </source>
</evidence>
<dbReference type="Proteomes" id="UP001500621">
    <property type="component" value="Unassembled WGS sequence"/>
</dbReference>
<feature type="domain" description="Glyoxalase-like" evidence="1">
    <location>
        <begin position="17"/>
        <end position="128"/>
    </location>
</feature>
<proteinExistence type="predicted"/>
<reference evidence="3" key="1">
    <citation type="journal article" date="2019" name="Int. J. Syst. Evol. Microbiol.">
        <title>The Global Catalogue of Microorganisms (GCM) 10K type strain sequencing project: providing services to taxonomists for standard genome sequencing and annotation.</title>
        <authorList>
            <consortium name="The Broad Institute Genomics Platform"/>
            <consortium name="The Broad Institute Genome Sequencing Center for Infectious Disease"/>
            <person name="Wu L."/>
            <person name="Ma J."/>
        </authorList>
    </citation>
    <scope>NUCLEOTIDE SEQUENCE [LARGE SCALE GENOMIC DNA]</scope>
    <source>
        <strain evidence="3">JCM 18127</strain>
    </source>
</reference>
<protein>
    <submittedName>
        <fullName evidence="2">VOC family protein</fullName>
    </submittedName>
</protein>
<dbReference type="Gene3D" id="3.10.180.10">
    <property type="entry name" value="2,3-Dihydroxybiphenyl 1,2-Dioxygenase, domain 1"/>
    <property type="match status" value="1"/>
</dbReference>
<evidence type="ECO:0000259" key="1">
    <source>
        <dbReference type="Pfam" id="PF18029"/>
    </source>
</evidence>
<sequence>MTTPTGGPATATLKMTSFDCRDPRAAAAFWAALLGWQVAVAEDEYAMVVPGVEEPVGAALGFGRVADHEPAAWPDEGGRKQVHLDLACGDMEATEHRALELGAEVVTPQPGETWRVLRAPGGLLLCLTDVGRW</sequence>
<name>A0ABP8W5L5_9ACTN</name>
<organism evidence="2 3">
    <name type="scientific">Nocardioides nanhaiensis</name>
    <dbReference type="NCBI Taxonomy" id="1476871"/>
    <lineage>
        <taxon>Bacteria</taxon>
        <taxon>Bacillati</taxon>
        <taxon>Actinomycetota</taxon>
        <taxon>Actinomycetes</taxon>
        <taxon>Propionibacteriales</taxon>
        <taxon>Nocardioidaceae</taxon>
        <taxon>Nocardioides</taxon>
    </lineage>
</organism>
<dbReference type="Pfam" id="PF18029">
    <property type="entry name" value="Glyoxalase_6"/>
    <property type="match status" value="1"/>
</dbReference>
<keyword evidence="3" id="KW-1185">Reference proteome</keyword>
<comment type="caution">
    <text evidence="2">The sequence shown here is derived from an EMBL/GenBank/DDBJ whole genome shotgun (WGS) entry which is preliminary data.</text>
</comment>
<dbReference type="EMBL" id="BAABIM010000002">
    <property type="protein sequence ID" value="GAA4682119.1"/>
    <property type="molecule type" value="Genomic_DNA"/>
</dbReference>
<dbReference type="InterPro" id="IPR029068">
    <property type="entry name" value="Glyas_Bleomycin-R_OHBP_Dase"/>
</dbReference>
<accession>A0ABP8W5L5</accession>
<dbReference type="PANTHER" id="PTHR35908:SF1">
    <property type="entry name" value="CONSERVED PROTEIN"/>
    <property type="match status" value="1"/>
</dbReference>
<dbReference type="InterPro" id="IPR041581">
    <property type="entry name" value="Glyoxalase_6"/>
</dbReference>
<gene>
    <name evidence="2" type="ORF">GCM10023226_19100</name>
</gene>
<dbReference type="RefSeq" id="WP_345265134.1">
    <property type="nucleotide sequence ID" value="NZ_BAABIM010000002.1"/>
</dbReference>
<evidence type="ECO:0000313" key="2">
    <source>
        <dbReference type="EMBL" id="GAA4682119.1"/>
    </source>
</evidence>